<dbReference type="Gene3D" id="3.40.50.150">
    <property type="entry name" value="Vaccinia Virus protein VP39"/>
    <property type="match status" value="1"/>
</dbReference>
<reference evidence="2 3" key="1">
    <citation type="journal article" date="2017" name="Genome Announc.">
        <title>Draft Genome Sequence of a Sporulating and Motile Strain of Lachnotalea glycerini Isolated from Water in Quebec City, Canada.</title>
        <authorList>
            <person name="Maheux A.F."/>
            <person name="Boudreau D.K."/>
            <person name="Berube E."/>
            <person name="Boissinot M."/>
            <person name="Raymond F."/>
            <person name="Brodeur S."/>
            <person name="Corbeil J."/>
            <person name="Isabel S."/>
            <person name="Omar R.F."/>
            <person name="Bergeron M.G."/>
        </authorList>
    </citation>
    <scope>NUCLEOTIDE SEQUENCE [LARGE SCALE GENOMIC DNA]</scope>
    <source>
        <strain evidence="2 3">CCRI-19302</strain>
    </source>
</reference>
<evidence type="ECO:0000313" key="4">
    <source>
        <dbReference type="Proteomes" id="UP000247523"/>
    </source>
</evidence>
<dbReference type="Proteomes" id="UP000216411">
    <property type="component" value="Unassembled WGS sequence"/>
</dbReference>
<dbReference type="AlphaFoldDB" id="A0A255I4D8"/>
<dbReference type="Pfam" id="PF04816">
    <property type="entry name" value="TrmK"/>
    <property type="match status" value="1"/>
</dbReference>
<reference evidence="1 4" key="2">
    <citation type="submission" date="2018-05" db="EMBL/GenBank/DDBJ databases">
        <title>Genomic Encyclopedia of Type Strains, Phase IV (KMG-IV): sequencing the most valuable type-strain genomes for metagenomic binning, comparative biology and taxonomic classification.</title>
        <authorList>
            <person name="Goeker M."/>
        </authorList>
    </citation>
    <scope>NUCLEOTIDE SEQUENCE [LARGE SCALE GENOMIC DNA]</scope>
    <source>
        <strain evidence="1 4">DSM 28816</strain>
    </source>
</reference>
<proteinExistence type="predicted"/>
<sequence>MQLSNRLSAVADMVSKGNRLVDVGTDHGYLPIYLIEKGQIPSAIALDINQGPIQRAKEHIGEHNLEGHIETRLSDGVAALKQGEGDTLVIAGMGGGLVIHIITNGEQVLPHFKEFILQPQSEIEQVRRFLIREKYTITQEHMIEEEGKFYPMMKAIKGVCIDYDRTVFYKYGKGLLESRNEVLKHFLHKELQTYISILDKLLANNQQSALTRSNEIKQEIKYIKEAMSFYEV</sequence>
<evidence type="ECO:0000313" key="3">
    <source>
        <dbReference type="Proteomes" id="UP000216411"/>
    </source>
</evidence>
<dbReference type="PIRSF" id="PIRSF018637">
    <property type="entry name" value="TrmK"/>
    <property type="match status" value="1"/>
</dbReference>
<dbReference type="EMBL" id="QICS01000002">
    <property type="protein sequence ID" value="PXV93577.1"/>
    <property type="molecule type" value="Genomic_DNA"/>
</dbReference>
<dbReference type="EMBL" id="NOKA02000003">
    <property type="protein sequence ID" value="RDY32534.1"/>
    <property type="molecule type" value="Genomic_DNA"/>
</dbReference>
<keyword evidence="1" id="KW-0489">Methyltransferase</keyword>
<dbReference type="RefSeq" id="WP_094379567.1">
    <property type="nucleotide sequence ID" value="NZ_NOKA02000003.1"/>
</dbReference>
<dbReference type="PANTHER" id="PTHR38451">
    <property type="entry name" value="TRNA (ADENINE(22)-N(1))-METHYLTRANSFERASE"/>
    <property type="match status" value="1"/>
</dbReference>
<evidence type="ECO:0000313" key="2">
    <source>
        <dbReference type="EMBL" id="RDY32534.1"/>
    </source>
</evidence>
<dbReference type="OrthoDB" id="5881184at2"/>
<dbReference type="Gene3D" id="1.10.287.1890">
    <property type="match status" value="1"/>
</dbReference>
<dbReference type="InterPro" id="IPR006901">
    <property type="entry name" value="TrmK"/>
</dbReference>
<protein>
    <submittedName>
        <fullName evidence="2">SAM-dependent methyltransferase</fullName>
    </submittedName>
    <submittedName>
        <fullName evidence="1">tRNA (Adenine22-N1)-methyltransferase</fullName>
    </submittedName>
</protein>
<dbReference type="Proteomes" id="UP000247523">
    <property type="component" value="Unassembled WGS sequence"/>
</dbReference>
<dbReference type="GO" id="GO:0160105">
    <property type="term" value="F:tRNA (adenine(22)-N1)-methyltransferase activity"/>
    <property type="evidence" value="ECO:0007669"/>
    <property type="project" value="InterPro"/>
</dbReference>
<accession>A0A255I4D8</accession>
<name>A0A255I4D8_9FIRM</name>
<keyword evidence="3" id="KW-1185">Reference proteome</keyword>
<organism evidence="1 4">
    <name type="scientific">Lachnotalea glycerini</name>
    <dbReference type="NCBI Taxonomy" id="1763509"/>
    <lineage>
        <taxon>Bacteria</taxon>
        <taxon>Bacillati</taxon>
        <taxon>Bacillota</taxon>
        <taxon>Clostridia</taxon>
        <taxon>Lachnospirales</taxon>
        <taxon>Lachnospiraceae</taxon>
        <taxon>Lachnotalea</taxon>
    </lineage>
</organism>
<reference evidence="2" key="3">
    <citation type="submission" date="2018-07" db="EMBL/GenBank/DDBJ databases">
        <authorList>
            <person name="Quirk P.G."/>
            <person name="Krulwich T.A."/>
        </authorList>
    </citation>
    <scope>NUCLEOTIDE SEQUENCE</scope>
    <source>
        <strain evidence="2">CCRI-19302</strain>
    </source>
</reference>
<dbReference type="SUPFAM" id="SSF53335">
    <property type="entry name" value="S-adenosyl-L-methionine-dependent methyltransferases"/>
    <property type="match status" value="1"/>
</dbReference>
<dbReference type="GO" id="GO:0032259">
    <property type="term" value="P:methylation"/>
    <property type="evidence" value="ECO:0007669"/>
    <property type="project" value="UniProtKB-KW"/>
</dbReference>
<gene>
    <name evidence="1" type="ORF">C8E03_102346</name>
    <name evidence="2" type="ORF">CG710_003635</name>
</gene>
<dbReference type="PANTHER" id="PTHR38451:SF1">
    <property type="entry name" value="TRNA (ADENINE(22)-N(1))-METHYLTRANSFERASE"/>
    <property type="match status" value="1"/>
</dbReference>
<evidence type="ECO:0000313" key="1">
    <source>
        <dbReference type="EMBL" id="PXV93577.1"/>
    </source>
</evidence>
<comment type="caution">
    <text evidence="1">The sequence shown here is derived from an EMBL/GenBank/DDBJ whole genome shotgun (WGS) entry which is preliminary data.</text>
</comment>
<dbReference type="InterPro" id="IPR029063">
    <property type="entry name" value="SAM-dependent_MTases_sf"/>
</dbReference>
<keyword evidence="1" id="KW-0808">Transferase</keyword>